<dbReference type="InterPro" id="IPR013714">
    <property type="entry name" value="Golgi_TVP15"/>
</dbReference>
<evidence type="ECO:0000256" key="3">
    <source>
        <dbReference type="ARBA" id="ARBA00022989"/>
    </source>
</evidence>
<keyword evidence="2 6" id="KW-0812">Transmembrane</keyword>
<keyword evidence="8" id="KW-1185">Reference proteome</keyword>
<evidence type="ECO:0000256" key="4">
    <source>
        <dbReference type="ARBA" id="ARBA00023136"/>
    </source>
</evidence>
<dbReference type="SUPFAM" id="SSF47072">
    <property type="entry name" value="Cysteine alpha-hairpin motif"/>
    <property type="match status" value="1"/>
</dbReference>
<name>A0AAD9GW36_9STRA</name>
<reference evidence="7" key="1">
    <citation type="submission" date="2023-08" db="EMBL/GenBank/DDBJ databases">
        <title>Reference Genome Resource for the Citrus Pathogen Phytophthora citrophthora.</title>
        <authorList>
            <person name="Moller H."/>
            <person name="Coetzee B."/>
            <person name="Rose L.J."/>
            <person name="Van Niekerk J.M."/>
        </authorList>
    </citation>
    <scope>NUCLEOTIDE SEQUENCE</scope>
    <source>
        <strain evidence="7">STE-U-9442</strain>
    </source>
</reference>
<protein>
    <submittedName>
        <fullName evidence="7">Cx9C motif-containing protein 4</fullName>
    </submittedName>
</protein>
<comment type="subcellular location">
    <subcellularLocation>
        <location evidence="1">Membrane</location>
        <topology evidence="1">Multi-pass membrane protein</topology>
    </subcellularLocation>
</comment>
<dbReference type="GO" id="GO:0016020">
    <property type="term" value="C:membrane"/>
    <property type="evidence" value="ECO:0007669"/>
    <property type="project" value="UniProtKB-SubCell"/>
</dbReference>
<dbReference type="Pfam" id="PF08991">
    <property type="entry name" value="CMC4"/>
    <property type="match status" value="1"/>
</dbReference>
<comment type="caution">
    <text evidence="7">The sequence shown here is derived from an EMBL/GenBank/DDBJ whole genome shotgun (WGS) entry which is preliminary data.</text>
</comment>
<evidence type="ECO:0000256" key="2">
    <source>
        <dbReference type="ARBA" id="ARBA00022692"/>
    </source>
</evidence>
<proteinExistence type="predicted"/>
<organism evidence="7 8">
    <name type="scientific">Phytophthora citrophthora</name>
    <dbReference type="NCBI Taxonomy" id="4793"/>
    <lineage>
        <taxon>Eukaryota</taxon>
        <taxon>Sar</taxon>
        <taxon>Stramenopiles</taxon>
        <taxon>Oomycota</taxon>
        <taxon>Peronosporomycetes</taxon>
        <taxon>Peronosporales</taxon>
        <taxon>Peronosporaceae</taxon>
        <taxon>Phytophthora</taxon>
    </lineage>
</organism>
<evidence type="ECO:0000256" key="1">
    <source>
        <dbReference type="ARBA" id="ARBA00004141"/>
    </source>
</evidence>
<dbReference type="Proteomes" id="UP001259832">
    <property type="component" value="Unassembled WGS sequence"/>
</dbReference>
<gene>
    <name evidence="7" type="ORF">P3T76_002704</name>
</gene>
<dbReference type="AlphaFoldDB" id="A0AAD9GW36"/>
<evidence type="ECO:0000313" key="8">
    <source>
        <dbReference type="Proteomes" id="UP001259832"/>
    </source>
</evidence>
<evidence type="ECO:0000313" key="7">
    <source>
        <dbReference type="EMBL" id="KAK1945656.1"/>
    </source>
</evidence>
<evidence type="ECO:0000256" key="5">
    <source>
        <dbReference type="SAM" id="MobiDB-lite"/>
    </source>
</evidence>
<dbReference type="Gene3D" id="1.10.287.1130">
    <property type="entry name" value="CytochromE C oxidase copper chaperone"/>
    <property type="match status" value="1"/>
</dbReference>
<dbReference type="Pfam" id="PF08507">
    <property type="entry name" value="COPI_assoc"/>
    <property type="match status" value="1"/>
</dbReference>
<sequence>MTTEANTSVLGGTVLNAGPLGTDTTYGKLPPLNPDDLKLPPPPPSAADKVTNTANAISIGEVWEEIKAKTREIIMGSSVSGVLSAMRVVNLTMAGCMIALAVGQIIQSDSAFSVMADALSVIYTIFFALILVGYELRTAYIDKLLRGSFGFMYSPWGRCLFLSMISIFPFGMCGVYGILVSLAGFTNAYFNYFVITKHPSFTRGVPDYTPPEETPAAKTTTLKEEVDTTTLEMAAEKELCERMCKKQACAIQFCLQRRNYQENKCAEVIKRYYDCCTAATEAEQKAQTRSS</sequence>
<feature type="region of interest" description="Disordered" evidence="5">
    <location>
        <begin position="25"/>
        <end position="45"/>
    </location>
</feature>
<feature type="transmembrane region" description="Helical" evidence="6">
    <location>
        <begin position="88"/>
        <end position="106"/>
    </location>
</feature>
<dbReference type="PANTHER" id="PTHR38894:SF1">
    <property type="entry name" value="TRANSMEMBRANE PROTEIN"/>
    <property type="match status" value="1"/>
</dbReference>
<dbReference type="InterPro" id="IPR009069">
    <property type="entry name" value="Cys_alpha_HP_mot_SF"/>
</dbReference>
<dbReference type="EMBL" id="JASMQC010000004">
    <property type="protein sequence ID" value="KAK1945656.1"/>
    <property type="molecule type" value="Genomic_DNA"/>
</dbReference>
<accession>A0AAD9GW36</accession>
<keyword evidence="4 6" id="KW-0472">Membrane</keyword>
<dbReference type="PANTHER" id="PTHR38894">
    <property type="entry name" value="TRANSMEMBRANE PROTEIN"/>
    <property type="match status" value="1"/>
</dbReference>
<keyword evidence="3 6" id="KW-1133">Transmembrane helix</keyword>
<evidence type="ECO:0000256" key="6">
    <source>
        <dbReference type="SAM" id="Phobius"/>
    </source>
</evidence>
<dbReference type="InterPro" id="IPR027179">
    <property type="entry name" value="CMC4"/>
</dbReference>
<feature type="transmembrane region" description="Helical" evidence="6">
    <location>
        <begin position="118"/>
        <end position="136"/>
    </location>
</feature>